<dbReference type="SMART" id="SM00393">
    <property type="entry name" value="R3H"/>
    <property type="match status" value="1"/>
</dbReference>
<proteinExistence type="predicted"/>
<dbReference type="PANTHER" id="PTHR13498:SF3">
    <property type="entry name" value="SPERM-ASSOCIATED ANTIGEN 7"/>
    <property type="match status" value="1"/>
</dbReference>
<dbReference type="PANTHER" id="PTHR13498">
    <property type="entry name" value="SPERM ASSOCIATED ANTIGEN 7"/>
    <property type="match status" value="1"/>
</dbReference>
<dbReference type="EnsemblMetazoa" id="CLYHEMT003916.1">
    <property type="protein sequence ID" value="CLYHEMP003916.1"/>
    <property type="gene ID" value="CLYHEMG003916"/>
</dbReference>
<organism evidence="3 4">
    <name type="scientific">Clytia hemisphaerica</name>
    <dbReference type="NCBI Taxonomy" id="252671"/>
    <lineage>
        <taxon>Eukaryota</taxon>
        <taxon>Metazoa</taxon>
        <taxon>Cnidaria</taxon>
        <taxon>Hydrozoa</taxon>
        <taxon>Hydroidolina</taxon>
        <taxon>Leptothecata</taxon>
        <taxon>Obeliida</taxon>
        <taxon>Clytiidae</taxon>
        <taxon>Clytia</taxon>
    </lineage>
</organism>
<dbReference type="PROSITE" id="PS51061">
    <property type="entry name" value="R3H"/>
    <property type="match status" value="1"/>
</dbReference>
<dbReference type="OrthoDB" id="5979509at2759"/>
<evidence type="ECO:0000256" key="1">
    <source>
        <dbReference type="SAM" id="MobiDB-lite"/>
    </source>
</evidence>
<feature type="compositionally biased region" description="Basic and acidic residues" evidence="1">
    <location>
        <begin position="156"/>
        <end position="179"/>
    </location>
</feature>
<sequence length="185" mass="21165">MKKDKFLQDIERRINKFLQGPAEEKKLTFEVMGKVERTLAHEVAETAGLCSYSFGEEDVDRHLVVWKKEFAPTDEELDAIRNGEEYDPNKAKFVAAKSEESEKESEASTVTRKRKSVNNQTEKYFEKYAKILGEESGLDAAKIAKSNASYGMVPSKNKEDKRSIEETMKEIRERKKQKESSANAT</sequence>
<keyword evidence="4" id="KW-1185">Reference proteome</keyword>
<evidence type="ECO:0000313" key="3">
    <source>
        <dbReference type="EnsemblMetazoa" id="CLYHEMP003916.1"/>
    </source>
</evidence>
<dbReference type="Pfam" id="PF01424">
    <property type="entry name" value="R3H"/>
    <property type="match status" value="1"/>
</dbReference>
<dbReference type="SUPFAM" id="SSF82708">
    <property type="entry name" value="R3H domain"/>
    <property type="match status" value="1"/>
</dbReference>
<dbReference type="AlphaFoldDB" id="A0A7M5V5D3"/>
<dbReference type="GO" id="GO:0003676">
    <property type="term" value="F:nucleic acid binding"/>
    <property type="evidence" value="ECO:0007669"/>
    <property type="project" value="UniProtKB-UniRule"/>
</dbReference>
<feature type="compositionally biased region" description="Basic and acidic residues" evidence="1">
    <location>
        <begin position="97"/>
        <end position="106"/>
    </location>
</feature>
<reference evidence="3" key="1">
    <citation type="submission" date="2021-01" db="UniProtKB">
        <authorList>
            <consortium name="EnsemblMetazoa"/>
        </authorList>
    </citation>
    <scope>IDENTIFICATION</scope>
</reference>
<dbReference type="InterPro" id="IPR017330">
    <property type="entry name" value="SPAG7"/>
</dbReference>
<dbReference type="InterPro" id="IPR036867">
    <property type="entry name" value="R3H_dom_sf"/>
</dbReference>
<dbReference type="Proteomes" id="UP000594262">
    <property type="component" value="Unplaced"/>
</dbReference>
<feature type="region of interest" description="Disordered" evidence="1">
    <location>
        <begin position="94"/>
        <end position="116"/>
    </location>
</feature>
<evidence type="ECO:0000313" key="4">
    <source>
        <dbReference type="Proteomes" id="UP000594262"/>
    </source>
</evidence>
<dbReference type="InterPro" id="IPR001374">
    <property type="entry name" value="R3H_dom"/>
</dbReference>
<dbReference type="Gene3D" id="3.30.1370.50">
    <property type="entry name" value="R3H-like domain"/>
    <property type="match status" value="1"/>
</dbReference>
<evidence type="ECO:0000259" key="2">
    <source>
        <dbReference type="PROSITE" id="PS51061"/>
    </source>
</evidence>
<protein>
    <recommendedName>
        <fullName evidence="2">R3H domain-containing protein</fullName>
    </recommendedName>
</protein>
<name>A0A7M5V5D3_9CNID</name>
<accession>A0A7M5V5D3</accession>
<feature type="region of interest" description="Disordered" evidence="1">
    <location>
        <begin position="145"/>
        <end position="185"/>
    </location>
</feature>
<feature type="domain" description="R3H" evidence="2">
    <location>
        <begin position="4"/>
        <end position="68"/>
    </location>
</feature>